<comment type="caution">
    <text evidence="1">The sequence shown here is derived from an EMBL/GenBank/DDBJ whole genome shotgun (WGS) entry which is preliminary data.</text>
</comment>
<keyword evidence="2" id="KW-1185">Reference proteome</keyword>
<sequence>MNTPIGKIGNVLSIYGAFPQNSEFTHPRHVPHQAQWGRFRLDRASRLVGFVVPKEYELREKTSEGFYFDCNTFYVVFLDGTHSFYKTKK</sequence>
<gene>
    <name evidence="1" type="ORF">SM757_04945</name>
</gene>
<evidence type="ECO:0000313" key="2">
    <source>
        <dbReference type="Proteomes" id="UP001293718"/>
    </source>
</evidence>
<dbReference type="EMBL" id="JAXOJX010000004">
    <property type="protein sequence ID" value="MDZ5455911.1"/>
    <property type="molecule type" value="Genomic_DNA"/>
</dbReference>
<accession>A0ABU5I9Y0</accession>
<protein>
    <submittedName>
        <fullName evidence="1">Uncharacterized protein</fullName>
    </submittedName>
</protein>
<proteinExistence type="predicted"/>
<organism evidence="1 2">
    <name type="scientific">Azohydromonas lata</name>
    <dbReference type="NCBI Taxonomy" id="45677"/>
    <lineage>
        <taxon>Bacteria</taxon>
        <taxon>Pseudomonadati</taxon>
        <taxon>Pseudomonadota</taxon>
        <taxon>Betaproteobacteria</taxon>
        <taxon>Burkholderiales</taxon>
        <taxon>Sphaerotilaceae</taxon>
        <taxon>Azohydromonas</taxon>
    </lineage>
</organism>
<dbReference type="Proteomes" id="UP001293718">
    <property type="component" value="Unassembled WGS sequence"/>
</dbReference>
<reference evidence="1 2" key="1">
    <citation type="submission" date="2023-11" db="EMBL/GenBank/DDBJ databases">
        <title>Draft genome of Azohydromonas lata strain H1 (DSM1123), a polyhydroxyalkanoate producer.</title>
        <authorList>
            <person name="Traversa D."/>
            <person name="D'Addabbo P."/>
            <person name="Pazzani C."/>
            <person name="Manzari C."/>
            <person name="Chiara M."/>
            <person name="Scrascia M."/>
        </authorList>
    </citation>
    <scope>NUCLEOTIDE SEQUENCE [LARGE SCALE GENOMIC DNA]</scope>
    <source>
        <strain evidence="1 2">H1</strain>
    </source>
</reference>
<evidence type="ECO:0000313" key="1">
    <source>
        <dbReference type="EMBL" id="MDZ5455911.1"/>
    </source>
</evidence>
<name>A0ABU5I9Y0_9BURK</name>